<evidence type="ECO:0000259" key="2">
    <source>
        <dbReference type="Pfam" id="PF06985"/>
    </source>
</evidence>
<organism evidence="3 4">
    <name type="scientific">Venturia inaequalis</name>
    <name type="common">Apple scab fungus</name>
    <dbReference type="NCBI Taxonomy" id="5025"/>
    <lineage>
        <taxon>Eukaryota</taxon>
        <taxon>Fungi</taxon>
        <taxon>Dikarya</taxon>
        <taxon>Ascomycota</taxon>
        <taxon>Pezizomycotina</taxon>
        <taxon>Dothideomycetes</taxon>
        <taxon>Pleosporomycetidae</taxon>
        <taxon>Venturiales</taxon>
        <taxon>Venturiaceae</taxon>
        <taxon>Venturia</taxon>
    </lineage>
</organism>
<dbReference type="AlphaFoldDB" id="A0A8H3Z2H5"/>
<protein>
    <recommendedName>
        <fullName evidence="2">Heterokaryon incompatibility domain-containing protein</fullName>
    </recommendedName>
</protein>
<sequence>MSNTFTPIALDNSNPNDHEVGRSEKEQDGAEELGYDDDHQTSRGEREKGDEPLGLCTKCEGIDFDVLLDPSRIADADDVFRPSKHGLLLSLGHPSDWLFETCHVCKFWYACFESVSRSDSSYRSTDCCYGLAAVMDRHRTVRGRSWYLNYAFVAVLDGPQKFLQWSSACFILEKYPRIQVHPIESLVDISIPRSWVDDCLSSHEGCKTINSTIPTREMRLINCRAGTVIEARASHKYLALSYVWGGVNQVSSQLGLVPDDLPQTVQDAIDFTLLLDRTDYLWVDSLCIDQNKDVKHDQIANMDKIYQNAMLTIIAASGENASDGLSGVSRARPKQPEIRVGSHHLISAMDRFSTVKRSAWATRGWTYQEALLSQRKLFFSREQMYYECSERCWKETLKLPESLHNASSSDQICMGVDPPMYRLTGSGVFMPEIISEYTDRIITYDSDALNACLGILQIFTRRSWPEYHFLGMPVSHEYPSEDFAATLLWEVRGSSRSCRRRQTFPSWCWTGWDTSVRFGEPIMERSDVVVSIETLDGQVLNWERALSAIKANTSNLFSSFLHLDCEIYETIFRFNGSNFVVSGGQLRLTADPKAEGLRDRLCNEPWTCILLRPYSEYYIRSVHEFLVVERVGNTYYRIGLLSMSKDGFDKSKLQRRKIRLG</sequence>
<dbReference type="Proteomes" id="UP000447873">
    <property type="component" value="Unassembled WGS sequence"/>
</dbReference>
<feature type="domain" description="Heterokaryon incompatibility" evidence="2">
    <location>
        <begin position="237"/>
        <end position="369"/>
    </location>
</feature>
<comment type="caution">
    <text evidence="3">The sequence shown here is derived from an EMBL/GenBank/DDBJ whole genome shotgun (WGS) entry which is preliminary data.</text>
</comment>
<dbReference type="OrthoDB" id="5428863at2759"/>
<evidence type="ECO:0000313" key="4">
    <source>
        <dbReference type="Proteomes" id="UP000447873"/>
    </source>
</evidence>
<proteinExistence type="predicted"/>
<dbReference type="PANTHER" id="PTHR33112:SF1">
    <property type="entry name" value="HETEROKARYON INCOMPATIBILITY DOMAIN-CONTAINING PROTEIN"/>
    <property type="match status" value="1"/>
</dbReference>
<feature type="compositionally biased region" description="Polar residues" evidence="1">
    <location>
        <begin position="1"/>
        <end position="15"/>
    </location>
</feature>
<feature type="compositionally biased region" description="Basic and acidic residues" evidence="1">
    <location>
        <begin position="16"/>
        <end position="28"/>
    </location>
</feature>
<evidence type="ECO:0000256" key="1">
    <source>
        <dbReference type="SAM" id="MobiDB-lite"/>
    </source>
</evidence>
<dbReference type="InterPro" id="IPR010730">
    <property type="entry name" value="HET"/>
</dbReference>
<gene>
    <name evidence="3" type="ORF">EG328_010002</name>
</gene>
<feature type="region of interest" description="Disordered" evidence="1">
    <location>
        <begin position="1"/>
        <end position="52"/>
    </location>
</feature>
<accession>A0A8H3Z2H5</accession>
<reference evidence="3 4" key="1">
    <citation type="submission" date="2018-12" db="EMBL/GenBank/DDBJ databases">
        <title>Venturia inaequalis Genome Resource.</title>
        <authorList>
            <person name="Lichtner F.J."/>
        </authorList>
    </citation>
    <scope>NUCLEOTIDE SEQUENCE [LARGE SCALE GENOMIC DNA]</scope>
    <source>
        <strain evidence="3 4">120213</strain>
    </source>
</reference>
<dbReference type="Pfam" id="PF06985">
    <property type="entry name" value="HET"/>
    <property type="match status" value="1"/>
</dbReference>
<name>A0A8H3Z2H5_VENIN</name>
<dbReference type="PANTHER" id="PTHR33112">
    <property type="entry name" value="DOMAIN PROTEIN, PUTATIVE-RELATED"/>
    <property type="match status" value="1"/>
</dbReference>
<feature type="compositionally biased region" description="Basic and acidic residues" evidence="1">
    <location>
        <begin position="36"/>
        <end position="51"/>
    </location>
</feature>
<evidence type="ECO:0000313" key="3">
    <source>
        <dbReference type="EMBL" id="KAE9983365.1"/>
    </source>
</evidence>
<dbReference type="EMBL" id="WNWS01000063">
    <property type="protein sequence ID" value="KAE9983365.1"/>
    <property type="molecule type" value="Genomic_DNA"/>
</dbReference>